<dbReference type="InterPro" id="IPR000504">
    <property type="entry name" value="RRM_dom"/>
</dbReference>
<dbReference type="InterPro" id="IPR035979">
    <property type="entry name" value="RBD_domain_sf"/>
</dbReference>
<reference evidence="4 5" key="1">
    <citation type="journal article" date="2016" name="Nat. Commun.">
        <title>Thousands of microbial genomes shed light on interconnected biogeochemical processes in an aquifer system.</title>
        <authorList>
            <person name="Anantharaman K."/>
            <person name="Brown C.T."/>
            <person name="Hug L.A."/>
            <person name="Sharon I."/>
            <person name="Castelle C.J."/>
            <person name="Probst A.J."/>
            <person name="Thomas B.C."/>
            <person name="Singh A."/>
            <person name="Wilkins M.J."/>
            <person name="Karaoz U."/>
            <person name="Brodie E.L."/>
            <person name="Williams K.H."/>
            <person name="Hubbard S.S."/>
            <person name="Banfield J.F."/>
        </authorList>
    </citation>
    <scope>NUCLEOTIDE SEQUENCE [LARGE SCALE GENOMIC DNA]</scope>
</reference>
<keyword evidence="1" id="KW-0694">RNA-binding</keyword>
<dbReference type="SMART" id="SM00360">
    <property type="entry name" value="RRM"/>
    <property type="match status" value="1"/>
</dbReference>
<gene>
    <name evidence="4" type="ORF">A3A05_02595</name>
</gene>
<feature type="domain" description="RRM" evidence="3">
    <location>
        <begin position="15"/>
        <end position="93"/>
    </location>
</feature>
<evidence type="ECO:0000256" key="2">
    <source>
        <dbReference type="SAM" id="MobiDB-lite"/>
    </source>
</evidence>
<protein>
    <recommendedName>
        <fullName evidence="3">RRM domain-containing protein</fullName>
    </recommendedName>
</protein>
<evidence type="ECO:0000259" key="3">
    <source>
        <dbReference type="PROSITE" id="PS50102"/>
    </source>
</evidence>
<dbReference type="Gene3D" id="3.30.70.330">
    <property type="match status" value="1"/>
</dbReference>
<sequence>MSFLLKKEEVKKMATKLYVGGLPYSTQEGALKELFAQAGNVVSAVIIMDKMSGRSKGFGFVEMSTQDEAGKAISMFNDQEFEGRKLTVNEARPMEARPPRTGGNDRGGYGGGGGRREY</sequence>
<name>A0A1F6WVR9_9BACT</name>
<dbReference type="PROSITE" id="PS50102">
    <property type="entry name" value="RRM"/>
    <property type="match status" value="1"/>
</dbReference>
<dbReference type="GO" id="GO:0003723">
    <property type="term" value="F:RNA binding"/>
    <property type="evidence" value="ECO:0007669"/>
    <property type="project" value="UniProtKB-KW"/>
</dbReference>
<dbReference type="Pfam" id="PF00076">
    <property type="entry name" value="RRM_1"/>
    <property type="match status" value="1"/>
</dbReference>
<dbReference type="STRING" id="1801774.A3A05_02595"/>
<accession>A0A1F6WVR9</accession>
<dbReference type="Proteomes" id="UP000176187">
    <property type="component" value="Unassembled WGS sequence"/>
</dbReference>
<organism evidence="4 5">
    <name type="scientific">Candidatus Nomurabacteria bacterium RIFCSPLOWO2_01_FULL_41_12</name>
    <dbReference type="NCBI Taxonomy" id="1801774"/>
    <lineage>
        <taxon>Bacteria</taxon>
        <taxon>Candidatus Nomuraibacteriota</taxon>
    </lineage>
</organism>
<dbReference type="AlphaFoldDB" id="A0A1F6WVR9"/>
<dbReference type="EMBL" id="MFUY01000017">
    <property type="protein sequence ID" value="OGI85977.1"/>
    <property type="molecule type" value="Genomic_DNA"/>
</dbReference>
<feature type="compositionally biased region" description="Gly residues" evidence="2">
    <location>
        <begin position="104"/>
        <end position="118"/>
    </location>
</feature>
<feature type="region of interest" description="Disordered" evidence="2">
    <location>
        <begin position="84"/>
        <end position="118"/>
    </location>
</feature>
<evidence type="ECO:0000313" key="5">
    <source>
        <dbReference type="Proteomes" id="UP000176187"/>
    </source>
</evidence>
<proteinExistence type="predicted"/>
<comment type="caution">
    <text evidence="4">The sequence shown here is derived from an EMBL/GenBank/DDBJ whole genome shotgun (WGS) entry which is preliminary data.</text>
</comment>
<dbReference type="PANTHER" id="PTHR48027">
    <property type="entry name" value="HETEROGENEOUS NUCLEAR RIBONUCLEOPROTEIN 87F-RELATED"/>
    <property type="match status" value="1"/>
</dbReference>
<evidence type="ECO:0000313" key="4">
    <source>
        <dbReference type="EMBL" id="OGI85977.1"/>
    </source>
</evidence>
<evidence type="ECO:0000256" key="1">
    <source>
        <dbReference type="ARBA" id="ARBA00022884"/>
    </source>
</evidence>
<dbReference type="InterPro" id="IPR052462">
    <property type="entry name" value="SLIRP/GR-RBP-like"/>
</dbReference>
<dbReference type="SUPFAM" id="SSF54928">
    <property type="entry name" value="RNA-binding domain, RBD"/>
    <property type="match status" value="1"/>
</dbReference>
<feature type="compositionally biased region" description="Basic and acidic residues" evidence="2">
    <location>
        <begin position="84"/>
        <end position="98"/>
    </location>
</feature>
<dbReference type="CDD" id="cd21608">
    <property type="entry name" value="RRM2_NsCP33_like"/>
    <property type="match status" value="1"/>
</dbReference>
<dbReference type="InterPro" id="IPR048289">
    <property type="entry name" value="RRM2_NsCP33-like"/>
</dbReference>
<dbReference type="InterPro" id="IPR012677">
    <property type="entry name" value="Nucleotide-bd_a/b_plait_sf"/>
</dbReference>